<protein>
    <submittedName>
        <fullName evidence="2">Uncharacterized protein</fullName>
    </submittedName>
</protein>
<evidence type="ECO:0000313" key="3">
    <source>
        <dbReference type="Proteomes" id="UP000240830"/>
    </source>
</evidence>
<organism evidence="2 3">
    <name type="scientific">Paramicrosporidium saccamoebae</name>
    <dbReference type="NCBI Taxonomy" id="1246581"/>
    <lineage>
        <taxon>Eukaryota</taxon>
        <taxon>Fungi</taxon>
        <taxon>Fungi incertae sedis</taxon>
        <taxon>Cryptomycota</taxon>
        <taxon>Cryptomycota incertae sedis</taxon>
        <taxon>Paramicrosporidium</taxon>
    </lineage>
</organism>
<sequence>MYWKRPLESTIFDGSDEEVIVDEFNDCNFLCPSPAVHFRGNLLTTPKRRALKGSIVAGIRAGSSMATPVRTRKSTTELMSNISGMRTNESIAKLTSSTLEANKPAPVTAPAPAQVSAPPTAQVSDSTVPQVPQVLQVPQVHCPTPIHDKKKAQRVVKKFVAAPQAVPVRQISDDAELAKLTQQNTLQNSGYANCEIVVTDLIREIDRPESPSSRFAKSAAVAKRKWADQHKARGITQKAWLDLFNEKSPRDRRIKWDRQVHFIDEPDEPLFLGPDRPSAPTVLRLTCAPPPPENVSRKAPLTVQRILYLAEIQPPIPKKTPAKRGKNHK</sequence>
<evidence type="ECO:0000256" key="1">
    <source>
        <dbReference type="SAM" id="MobiDB-lite"/>
    </source>
</evidence>
<dbReference type="EMBL" id="MTSL01000137">
    <property type="protein sequence ID" value="PJF18172.1"/>
    <property type="molecule type" value="Genomic_DNA"/>
</dbReference>
<evidence type="ECO:0000313" key="2">
    <source>
        <dbReference type="EMBL" id="PJF18172.1"/>
    </source>
</evidence>
<name>A0A2H9TK91_9FUNG</name>
<reference evidence="2 3" key="1">
    <citation type="submission" date="2016-10" db="EMBL/GenBank/DDBJ databases">
        <title>The genome of Paramicrosporidium saccamoebae is the missing link in understanding Cryptomycota and Microsporidia evolution.</title>
        <authorList>
            <person name="Quandt C.A."/>
            <person name="Beaudet D."/>
            <person name="Corsaro D."/>
            <person name="Michel R."/>
            <person name="Corradi N."/>
            <person name="James T."/>
        </authorList>
    </citation>
    <scope>NUCLEOTIDE SEQUENCE [LARGE SCALE GENOMIC DNA]</scope>
    <source>
        <strain evidence="2 3">KSL3</strain>
    </source>
</reference>
<comment type="caution">
    <text evidence="2">The sequence shown here is derived from an EMBL/GenBank/DDBJ whole genome shotgun (WGS) entry which is preliminary data.</text>
</comment>
<proteinExistence type="predicted"/>
<keyword evidence="3" id="KW-1185">Reference proteome</keyword>
<gene>
    <name evidence="2" type="ORF">PSACC_02026</name>
</gene>
<dbReference type="AlphaFoldDB" id="A0A2H9TK91"/>
<feature type="region of interest" description="Disordered" evidence="1">
    <location>
        <begin position="105"/>
        <end position="125"/>
    </location>
</feature>
<dbReference type="OrthoDB" id="5593284at2759"/>
<dbReference type="Proteomes" id="UP000240830">
    <property type="component" value="Unassembled WGS sequence"/>
</dbReference>
<accession>A0A2H9TK91</accession>